<dbReference type="Pfam" id="PF01535">
    <property type="entry name" value="PPR"/>
    <property type="match status" value="3"/>
</dbReference>
<dbReference type="InterPro" id="IPR046848">
    <property type="entry name" value="E_motif"/>
</dbReference>
<name>W9RGA8_9ROSA</name>
<reference evidence="4" key="1">
    <citation type="submission" date="2013-01" db="EMBL/GenBank/DDBJ databases">
        <title>Draft Genome Sequence of a Mulberry Tree, Morus notabilis C.K. Schneid.</title>
        <authorList>
            <person name="He N."/>
            <person name="Zhao S."/>
        </authorList>
    </citation>
    <scope>NUCLEOTIDE SEQUENCE</scope>
</reference>
<organism evidence="3 4">
    <name type="scientific">Morus notabilis</name>
    <dbReference type="NCBI Taxonomy" id="981085"/>
    <lineage>
        <taxon>Eukaryota</taxon>
        <taxon>Viridiplantae</taxon>
        <taxon>Streptophyta</taxon>
        <taxon>Embryophyta</taxon>
        <taxon>Tracheophyta</taxon>
        <taxon>Spermatophyta</taxon>
        <taxon>Magnoliopsida</taxon>
        <taxon>eudicotyledons</taxon>
        <taxon>Gunneridae</taxon>
        <taxon>Pentapetalae</taxon>
        <taxon>rosids</taxon>
        <taxon>fabids</taxon>
        <taxon>Rosales</taxon>
        <taxon>Moraceae</taxon>
        <taxon>Moreae</taxon>
        <taxon>Morus</taxon>
    </lineage>
</organism>
<dbReference type="OrthoDB" id="1934563at2759"/>
<dbReference type="Pfam" id="PF13041">
    <property type="entry name" value="PPR_2"/>
    <property type="match status" value="2"/>
</dbReference>
<dbReference type="InterPro" id="IPR046960">
    <property type="entry name" value="PPR_At4g14850-like_plant"/>
</dbReference>
<evidence type="ECO:0000256" key="2">
    <source>
        <dbReference type="PROSITE-ProRule" id="PRU00708"/>
    </source>
</evidence>
<dbReference type="KEGG" id="mnt:21389913"/>
<dbReference type="InterPro" id="IPR011990">
    <property type="entry name" value="TPR-like_helical_dom_sf"/>
</dbReference>
<dbReference type="GO" id="GO:0009451">
    <property type="term" value="P:RNA modification"/>
    <property type="evidence" value="ECO:0007669"/>
    <property type="project" value="InterPro"/>
</dbReference>
<dbReference type="PROSITE" id="PS51375">
    <property type="entry name" value="PPR"/>
    <property type="match status" value="3"/>
</dbReference>
<dbReference type="PANTHER" id="PTHR47926:SF391">
    <property type="entry name" value="TETRATRICOPEPTIDE-LIKE HELICAL DOMAIN SUPERFAMILY"/>
    <property type="match status" value="1"/>
</dbReference>
<accession>W9RGA8</accession>
<feature type="repeat" description="PPR" evidence="2">
    <location>
        <begin position="117"/>
        <end position="151"/>
    </location>
</feature>
<dbReference type="eggNOG" id="KOG4197">
    <property type="taxonomic scope" value="Eukaryota"/>
</dbReference>
<dbReference type="NCBIfam" id="TIGR00756">
    <property type="entry name" value="PPR"/>
    <property type="match status" value="4"/>
</dbReference>
<dbReference type="FunFam" id="1.25.40.10:FF:000345">
    <property type="entry name" value="Pentatricopeptide repeat-containing protein"/>
    <property type="match status" value="1"/>
</dbReference>
<dbReference type="EMBL" id="KE344173">
    <property type="protein sequence ID" value="EXB54324.1"/>
    <property type="molecule type" value="Genomic_DNA"/>
</dbReference>
<dbReference type="Gene3D" id="1.25.40.10">
    <property type="entry name" value="Tetratricopeptide repeat domain"/>
    <property type="match status" value="3"/>
</dbReference>
<feature type="repeat" description="PPR" evidence="2">
    <location>
        <begin position="319"/>
        <end position="353"/>
    </location>
</feature>
<proteinExistence type="predicted"/>
<evidence type="ECO:0000313" key="4">
    <source>
        <dbReference type="Proteomes" id="UP000030645"/>
    </source>
</evidence>
<feature type="repeat" description="PPR" evidence="2">
    <location>
        <begin position="218"/>
        <end position="252"/>
    </location>
</feature>
<protein>
    <recommendedName>
        <fullName evidence="5">Pentatricopeptide repeat-containing protein</fullName>
    </recommendedName>
</protein>
<evidence type="ECO:0000313" key="3">
    <source>
        <dbReference type="EMBL" id="EXB54324.1"/>
    </source>
</evidence>
<gene>
    <name evidence="3" type="ORF">L484_006484</name>
</gene>
<dbReference type="Proteomes" id="UP000030645">
    <property type="component" value="Unassembled WGS sequence"/>
</dbReference>
<dbReference type="FunFam" id="1.25.40.10:FF:000427">
    <property type="entry name" value="Pentatricopeptide repeat-containing protein chloroplastic"/>
    <property type="match status" value="1"/>
</dbReference>
<keyword evidence="1" id="KW-0677">Repeat</keyword>
<keyword evidence="4" id="KW-1185">Reference proteome</keyword>
<dbReference type="AlphaFoldDB" id="W9RGA8"/>
<dbReference type="GO" id="GO:0003723">
    <property type="term" value="F:RNA binding"/>
    <property type="evidence" value="ECO:0007669"/>
    <property type="project" value="InterPro"/>
</dbReference>
<evidence type="ECO:0008006" key="5">
    <source>
        <dbReference type="Google" id="ProtNLM"/>
    </source>
</evidence>
<dbReference type="Pfam" id="PF20431">
    <property type="entry name" value="E_motif"/>
    <property type="match status" value="1"/>
</dbReference>
<dbReference type="PANTHER" id="PTHR47926">
    <property type="entry name" value="PENTATRICOPEPTIDE REPEAT-CONTAINING PROTEIN"/>
    <property type="match status" value="1"/>
</dbReference>
<dbReference type="SUPFAM" id="SSF48452">
    <property type="entry name" value="TPR-like"/>
    <property type="match status" value="1"/>
</dbReference>
<sequence length="523" mass="59051">MTVGHLTRQKSNFLSLLRFQAKTKRSLLLLPLSFSKPTCTFSSNSDPNGTFLEKAKRVMSLFKFCSTMKDLKQIHARIIQLGFDQDLFVLAKMVEFCSVQGDMDYSVSVFDRIENSDGFLWNTMIRGFGKTNQPHKSVVFFKRMQEKGELADNFTFAFLLKVSGQLDSDKLGKQIHSSALKHGVDSHVFVRNTLIHMYGMFGEIENALQLFDEIPSPDLVAWNAILDCHVYCGKFKEALDLFLRMLQRGTQPDDATFVATLSACSSLGALDFGRWVHSYIDNIGFGSIVSVSNMLVHMYAKCGAVEEAYETFDKVKEKNLVSWNTMILAFATHGRVNEALALFSKMLETKLQRPDGITFLSVLCACSHGGMVDEGRRYFDMMSKLYHVKPTVKHYGCMVDMLGRAGLLEEAYQLIKSMPMKCNAIVWRTLLAACRIHGNIELGEKVREHILLVEPYHSSDYVLLANMYASAGQWNDAIGVRETMRDRQVQKPDPGSSVIGKSSSDWVGYKVNYSLFSGWFIPL</sequence>
<dbReference type="InterPro" id="IPR002885">
    <property type="entry name" value="PPR_rpt"/>
</dbReference>
<evidence type="ECO:0000256" key="1">
    <source>
        <dbReference type="ARBA" id="ARBA00022737"/>
    </source>
</evidence>